<evidence type="ECO:0000313" key="3">
    <source>
        <dbReference type="Proteomes" id="UP000603453"/>
    </source>
</evidence>
<dbReference type="AlphaFoldDB" id="A0A8H7QEI9"/>
<proteinExistence type="predicted"/>
<dbReference type="Proteomes" id="UP000603453">
    <property type="component" value="Unassembled WGS sequence"/>
</dbReference>
<evidence type="ECO:0000256" key="1">
    <source>
        <dbReference type="SAM" id="MobiDB-lite"/>
    </source>
</evidence>
<evidence type="ECO:0000313" key="2">
    <source>
        <dbReference type="EMBL" id="KAG2190992.1"/>
    </source>
</evidence>
<accession>A0A8H7QEI9</accession>
<comment type="caution">
    <text evidence="2">The sequence shown here is derived from an EMBL/GenBank/DDBJ whole genome shotgun (WGS) entry which is preliminary data.</text>
</comment>
<gene>
    <name evidence="2" type="ORF">INT47_010132</name>
</gene>
<name>A0A8H7QEI9_9FUNG</name>
<keyword evidence="3" id="KW-1185">Reference proteome</keyword>
<organism evidence="2 3">
    <name type="scientific">Mucor saturninus</name>
    <dbReference type="NCBI Taxonomy" id="64648"/>
    <lineage>
        <taxon>Eukaryota</taxon>
        <taxon>Fungi</taxon>
        <taxon>Fungi incertae sedis</taxon>
        <taxon>Mucoromycota</taxon>
        <taxon>Mucoromycotina</taxon>
        <taxon>Mucoromycetes</taxon>
        <taxon>Mucorales</taxon>
        <taxon>Mucorineae</taxon>
        <taxon>Mucoraceae</taxon>
        <taxon>Mucor</taxon>
    </lineage>
</organism>
<sequence length="69" mass="7413">MSQQSTEANNSGYSSSNSNKDNNINSNNSSNNDSNINSIPDSKLTGLKSIEKRGQWSESRKSAAVEASM</sequence>
<feature type="compositionally biased region" description="Low complexity" evidence="1">
    <location>
        <begin position="9"/>
        <end position="42"/>
    </location>
</feature>
<feature type="compositionally biased region" description="Basic and acidic residues" evidence="1">
    <location>
        <begin position="49"/>
        <end position="63"/>
    </location>
</feature>
<protein>
    <submittedName>
        <fullName evidence="2">Uncharacterized protein</fullName>
    </submittedName>
</protein>
<feature type="region of interest" description="Disordered" evidence="1">
    <location>
        <begin position="1"/>
        <end position="69"/>
    </location>
</feature>
<dbReference type="EMBL" id="JAEPRD010000498">
    <property type="protein sequence ID" value="KAG2190992.1"/>
    <property type="molecule type" value="Genomic_DNA"/>
</dbReference>
<reference evidence="2" key="1">
    <citation type="submission" date="2020-12" db="EMBL/GenBank/DDBJ databases">
        <title>Metabolic potential, ecology and presence of endohyphal bacteria is reflected in genomic diversity of Mucoromycotina.</title>
        <authorList>
            <person name="Muszewska A."/>
            <person name="Okrasinska A."/>
            <person name="Steczkiewicz K."/>
            <person name="Drgas O."/>
            <person name="Orlowska M."/>
            <person name="Perlinska-Lenart U."/>
            <person name="Aleksandrzak-Piekarczyk T."/>
            <person name="Szatraj K."/>
            <person name="Zielenkiewicz U."/>
            <person name="Pilsyk S."/>
            <person name="Malc E."/>
            <person name="Mieczkowski P."/>
            <person name="Kruszewska J.S."/>
            <person name="Biernat P."/>
            <person name="Pawlowska J."/>
        </authorList>
    </citation>
    <scope>NUCLEOTIDE SEQUENCE</scope>
    <source>
        <strain evidence="2">WA0000017839</strain>
    </source>
</reference>